<reference evidence="2" key="1">
    <citation type="journal article" date="2011" name="PLoS Genet.">
        <title>Genomic analysis of the necrotrophic fungal pathogens Sclerotinia sclerotiorum and Botrytis cinerea.</title>
        <authorList>
            <person name="Amselem J."/>
            <person name="Cuomo C.A."/>
            <person name="van Kan J.A."/>
            <person name="Viaud M."/>
            <person name="Benito E.P."/>
            <person name="Couloux A."/>
            <person name="Coutinho P.M."/>
            <person name="de Vries R.P."/>
            <person name="Dyer P.S."/>
            <person name="Fillinger S."/>
            <person name="Fournier E."/>
            <person name="Gout L."/>
            <person name="Hahn M."/>
            <person name="Kohn L."/>
            <person name="Lapalu N."/>
            <person name="Plummer K.M."/>
            <person name="Pradier J.M."/>
            <person name="Quevillon E."/>
            <person name="Sharon A."/>
            <person name="Simon A."/>
            <person name="ten Have A."/>
            <person name="Tudzynski B."/>
            <person name="Tudzynski P."/>
            <person name="Wincker P."/>
            <person name="Andrew M."/>
            <person name="Anthouard V."/>
            <person name="Beever R.E."/>
            <person name="Beffa R."/>
            <person name="Benoit I."/>
            <person name="Bouzid O."/>
            <person name="Brault B."/>
            <person name="Chen Z."/>
            <person name="Choquer M."/>
            <person name="Collemare J."/>
            <person name="Cotton P."/>
            <person name="Danchin E.G."/>
            <person name="Da Silva C."/>
            <person name="Gautier A."/>
            <person name="Giraud C."/>
            <person name="Giraud T."/>
            <person name="Gonzalez C."/>
            <person name="Grossetete S."/>
            <person name="Guldener U."/>
            <person name="Henrissat B."/>
            <person name="Howlett B.J."/>
            <person name="Kodira C."/>
            <person name="Kretschmer M."/>
            <person name="Lappartient A."/>
            <person name="Leroch M."/>
            <person name="Levis C."/>
            <person name="Mauceli E."/>
            <person name="Neuveglise C."/>
            <person name="Oeser B."/>
            <person name="Pearson M."/>
            <person name="Poulain J."/>
            <person name="Poussereau N."/>
            <person name="Quesneville H."/>
            <person name="Rascle C."/>
            <person name="Schumacher J."/>
            <person name="Segurens B."/>
            <person name="Sexton A."/>
            <person name="Silva E."/>
            <person name="Sirven C."/>
            <person name="Soanes D.M."/>
            <person name="Talbot N.J."/>
            <person name="Templeton M."/>
            <person name="Yandava C."/>
            <person name="Yarden O."/>
            <person name="Zeng Q."/>
            <person name="Rollins J.A."/>
            <person name="Lebrun M.H."/>
            <person name="Dickman M."/>
        </authorList>
    </citation>
    <scope>NUCLEOTIDE SEQUENCE [LARGE SCALE GENOMIC DNA]</scope>
    <source>
        <strain evidence="2">T4</strain>
    </source>
</reference>
<sequence>MVTRYSCQKFLLCEKKPYRCAAHYIIAHEFVEDKNPWRWTVFRSWEVPVFRYHWRKSRLGRLGWLLM</sequence>
<dbReference type="EMBL" id="FQ790250">
    <property type="protein sequence ID" value="CCD42825.1"/>
    <property type="molecule type" value="Genomic_DNA"/>
</dbReference>
<gene>
    <name evidence="1" type="ORF">BofuT4_uP071210.1</name>
</gene>
<dbReference type="InParanoid" id="G2XPT7"/>
<organism evidence="1 2">
    <name type="scientific">Botryotinia fuckeliana (strain T4)</name>
    <name type="common">Noble rot fungus</name>
    <name type="synonym">Botrytis cinerea</name>
    <dbReference type="NCBI Taxonomy" id="999810"/>
    <lineage>
        <taxon>Eukaryota</taxon>
        <taxon>Fungi</taxon>
        <taxon>Dikarya</taxon>
        <taxon>Ascomycota</taxon>
        <taxon>Pezizomycotina</taxon>
        <taxon>Leotiomycetes</taxon>
        <taxon>Helotiales</taxon>
        <taxon>Sclerotiniaceae</taxon>
        <taxon>Botrytis</taxon>
    </lineage>
</organism>
<evidence type="ECO:0000313" key="1">
    <source>
        <dbReference type="EMBL" id="CCD42825.1"/>
    </source>
</evidence>
<accession>G2XPT7</accession>
<name>G2XPT7_BOTF4</name>
<protein>
    <submittedName>
        <fullName evidence="1">Uncharacterized protein</fullName>
    </submittedName>
</protein>
<dbReference type="Proteomes" id="UP000008177">
    <property type="component" value="Unplaced contigs"/>
</dbReference>
<evidence type="ECO:0000313" key="2">
    <source>
        <dbReference type="Proteomes" id="UP000008177"/>
    </source>
</evidence>
<dbReference type="AlphaFoldDB" id="G2XPT7"/>
<proteinExistence type="predicted"/>
<dbReference type="HOGENOM" id="CLU_2812008_0_0_1"/>